<accession>A0A0D2PDI5</accession>
<evidence type="ECO:0000313" key="2">
    <source>
        <dbReference type="EMBL" id="KJA26611.1"/>
    </source>
</evidence>
<feature type="signal peptide" evidence="1">
    <location>
        <begin position="1"/>
        <end position="18"/>
    </location>
</feature>
<dbReference type="Proteomes" id="UP000054270">
    <property type="component" value="Unassembled WGS sequence"/>
</dbReference>
<proteinExistence type="predicted"/>
<keyword evidence="1" id="KW-0732">Signal</keyword>
<organism evidence="2 3">
    <name type="scientific">Hypholoma sublateritium (strain FD-334 SS-4)</name>
    <dbReference type="NCBI Taxonomy" id="945553"/>
    <lineage>
        <taxon>Eukaryota</taxon>
        <taxon>Fungi</taxon>
        <taxon>Dikarya</taxon>
        <taxon>Basidiomycota</taxon>
        <taxon>Agaricomycotina</taxon>
        <taxon>Agaricomycetes</taxon>
        <taxon>Agaricomycetidae</taxon>
        <taxon>Agaricales</taxon>
        <taxon>Agaricineae</taxon>
        <taxon>Strophariaceae</taxon>
        <taxon>Hypholoma</taxon>
    </lineage>
</organism>
<evidence type="ECO:0008006" key="4">
    <source>
        <dbReference type="Google" id="ProtNLM"/>
    </source>
</evidence>
<sequence>MLYSFLSAILRFIPFAAAHPDVVAPTSPAPAPADKASVKMSFRLSAGVNGAPASPLARGYAVRQYGTPPTHGLPFVDFCPARRRKPRAA</sequence>
<reference evidence="3" key="1">
    <citation type="submission" date="2014-04" db="EMBL/GenBank/DDBJ databases">
        <title>Evolutionary Origins and Diversification of the Mycorrhizal Mutualists.</title>
        <authorList>
            <consortium name="DOE Joint Genome Institute"/>
            <consortium name="Mycorrhizal Genomics Consortium"/>
            <person name="Kohler A."/>
            <person name="Kuo A."/>
            <person name="Nagy L.G."/>
            <person name="Floudas D."/>
            <person name="Copeland A."/>
            <person name="Barry K.W."/>
            <person name="Cichocki N."/>
            <person name="Veneault-Fourrey C."/>
            <person name="LaButti K."/>
            <person name="Lindquist E.A."/>
            <person name="Lipzen A."/>
            <person name="Lundell T."/>
            <person name="Morin E."/>
            <person name="Murat C."/>
            <person name="Riley R."/>
            <person name="Ohm R."/>
            <person name="Sun H."/>
            <person name="Tunlid A."/>
            <person name="Henrissat B."/>
            <person name="Grigoriev I.V."/>
            <person name="Hibbett D.S."/>
            <person name="Martin F."/>
        </authorList>
    </citation>
    <scope>NUCLEOTIDE SEQUENCE [LARGE SCALE GENOMIC DNA]</scope>
    <source>
        <strain evidence="3">FD-334 SS-4</strain>
    </source>
</reference>
<dbReference type="EMBL" id="KN817527">
    <property type="protein sequence ID" value="KJA26611.1"/>
    <property type="molecule type" value="Genomic_DNA"/>
</dbReference>
<name>A0A0D2PDI5_HYPSF</name>
<evidence type="ECO:0000256" key="1">
    <source>
        <dbReference type="SAM" id="SignalP"/>
    </source>
</evidence>
<evidence type="ECO:0000313" key="3">
    <source>
        <dbReference type="Proteomes" id="UP000054270"/>
    </source>
</evidence>
<keyword evidence="3" id="KW-1185">Reference proteome</keyword>
<gene>
    <name evidence="2" type="ORF">HYPSUDRAFT_198881</name>
</gene>
<protein>
    <recommendedName>
        <fullName evidence="4">Secreted protein</fullName>
    </recommendedName>
</protein>
<dbReference type="AlphaFoldDB" id="A0A0D2PDI5"/>
<feature type="chain" id="PRO_5002249323" description="Secreted protein" evidence="1">
    <location>
        <begin position="19"/>
        <end position="89"/>
    </location>
</feature>